<keyword evidence="2" id="KW-1185">Reference proteome</keyword>
<dbReference type="RefSeq" id="WP_013036468.1">
    <property type="nucleotide sequence ID" value="NZ_JACKZP010000040.1"/>
</dbReference>
<dbReference type="EMBL" id="JACKZP010000040">
    <property type="protein sequence ID" value="MBC1302679.1"/>
    <property type="molecule type" value="Genomic_DNA"/>
</dbReference>
<dbReference type="GeneID" id="58725300"/>
<accession>A0ABR6S8Q0</accession>
<name>A0ABR6S8Q0_ANAVA</name>
<comment type="caution">
    <text evidence="1">The sequence shown here is derived from an EMBL/GenBank/DDBJ whole genome shotgun (WGS) entry which is preliminary data.</text>
</comment>
<evidence type="ECO:0000313" key="2">
    <source>
        <dbReference type="Proteomes" id="UP000570851"/>
    </source>
</evidence>
<sequence length="152" mass="16492">MNSQDIIQGIRAYIALDGQMVIVAADGTYLGIITADVSHPESICNPQGNYGSIYSTTSTQNPNSLYGGAHGIYSPYNPHCVQPPQLIVNNQNAGVISINPHLPQRERHDLNMILGILLGARYSAKSMAEVVLDSYSQNRATSAWLMNQTLGF</sequence>
<organism evidence="1 2">
    <name type="scientific">Trichormus variabilis N2B</name>
    <dbReference type="NCBI Taxonomy" id="2681315"/>
    <lineage>
        <taxon>Bacteria</taxon>
        <taxon>Bacillati</taxon>
        <taxon>Cyanobacteriota</taxon>
        <taxon>Cyanophyceae</taxon>
        <taxon>Nostocales</taxon>
        <taxon>Nostocaceae</taxon>
        <taxon>Trichormus</taxon>
    </lineage>
</organism>
<gene>
    <name evidence="1" type="ORF">GNE12_12225</name>
</gene>
<reference evidence="1 2" key="1">
    <citation type="submission" date="2019-11" db="EMBL/GenBank/DDBJ databases">
        <title>Comparison of genomes from free-living endosymbiotic cyanobacteria isolated from Azolla.</title>
        <authorList>
            <person name="Thiel T."/>
            <person name="Pratte B."/>
        </authorList>
    </citation>
    <scope>NUCLEOTIDE SEQUENCE [LARGE SCALE GENOMIC DNA]</scope>
    <source>
        <strain evidence="1 2">N2B</strain>
    </source>
</reference>
<protein>
    <submittedName>
        <fullName evidence="1">Uncharacterized protein</fullName>
    </submittedName>
</protein>
<evidence type="ECO:0000313" key="1">
    <source>
        <dbReference type="EMBL" id="MBC1302679.1"/>
    </source>
</evidence>
<dbReference type="Proteomes" id="UP000570851">
    <property type="component" value="Unassembled WGS sequence"/>
</dbReference>
<proteinExistence type="predicted"/>